<dbReference type="InterPro" id="IPR029149">
    <property type="entry name" value="Creatin/AminoP/Spt16_N"/>
</dbReference>
<dbReference type="InterPro" id="IPR000587">
    <property type="entry name" value="Creatinase_N"/>
</dbReference>
<dbReference type="FunFam" id="3.90.230.10:FF:000007">
    <property type="entry name" value="Xaa-Pro aminopeptidase P"/>
    <property type="match status" value="1"/>
</dbReference>
<protein>
    <recommendedName>
        <fullName evidence="6">Probable Xaa-Pro aminopeptidase P</fullName>
        <ecNumber evidence="5">3.4.11.9</ecNumber>
    </recommendedName>
    <alternativeName>
        <fullName evidence="13">Aminoacylproline aminopeptidase</fullName>
    </alternativeName>
    <alternativeName>
        <fullName evidence="14">Prolidase</fullName>
    </alternativeName>
</protein>
<dbReference type="FunFam" id="3.40.350.10:FF:000003">
    <property type="entry name" value="Xaa-pro aminopeptidase P"/>
    <property type="match status" value="1"/>
</dbReference>
<dbReference type="Proteomes" id="UP001320420">
    <property type="component" value="Unassembled WGS sequence"/>
</dbReference>
<keyword evidence="10" id="KW-0378">Hydrolase</keyword>
<evidence type="ECO:0000259" key="18">
    <source>
        <dbReference type="Pfam" id="PF16188"/>
    </source>
</evidence>
<dbReference type="InterPro" id="IPR036005">
    <property type="entry name" value="Creatinase/aminopeptidase-like"/>
</dbReference>
<evidence type="ECO:0000256" key="7">
    <source>
        <dbReference type="ARBA" id="ARBA00022438"/>
    </source>
</evidence>
<evidence type="ECO:0000259" key="16">
    <source>
        <dbReference type="Pfam" id="PF00557"/>
    </source>
</evidence>
<evidence type="ECO:0000256" key="8">
    <source>
        <dbReference type="ARBA" id="ARBA00022670"/>
    </source>
</evidence>
<dbReference type="AlphaFoldDB" id="A0AAN9UG12"/>
<feature type="domain" description="Creatinase N-terminal" evidence="17">
    <location>
        <begin position="9"/>
        <end position="142"/>
    </location>
</feature>
<dbReference type="InterPro" id="IPR032416">
    <property type="entry name" value="Peptidase_M24_C"/>
</dbReference>
<evidence type="ECO:0000256" key="4">
    <source>
        <dbReference type="ARBA" id="ARBA00008766"/>
    </source>
</evidence>
<dbReference type="Gene3D" id="3.40.350.10">
    <property type="entry name" value="Creatinase/prolidase N-terminal domain"/>
    <property type="match status" value="2"/>
</dbReference>
<evidence type="ECO:0000256" key="6">
    <source>
        <dbReference type="ARBA" id="ARBA00020658"/>
    </source>
</evidence>
<evidence type="ECO:0000256" key="13">
    <source>
        <dbReference type="ARBA" id="ARBA00030849"/>
    </source>
</evidence>
<evidence type="ECO:0000256" key="5">
    <source>
        <dbReference type="ARBA" id="ARBA00012574"/>
    </source>
</evidence>
<comment type="cofactor">
    <cofactor evidence="2">
        <name>Mn(2+)</name>
        <dbReference type="ChEBI" id="CHEBI:29035"/>
    </cofactor>
</comment>
<dbReference type="PROSITE" id="PS00491">
    <property type="entry name" value="PROLINE_PEPTIDASE"/>
    <property type="match status" value="1"/>
</dbReference>
<dbReference type="Gene3D" id="3.90.230.10">
    <property type="entry name" value="Creatinase/methionine aminopeptidase superfamily"/>
    <property type="match status" value="1"/>
</dbReference>
<dbReference type="InterPro" id="IPR033740">
    <property type="entry name" value="Pept_M24B"/>
</dbReference>
<dbReference type="Pfam" id="PF16189">
    <property type="entry name" value="Creatinase_N_2"/>
    <property type="match status" value="1"/>
</dbReference>
<evidence type="ECO:0000256" key="14">
    <source>
        <dbReference type="ARBA" id="ARBA00032413"/>
    </source>
</evidence>
<keyword evidence="20" id="KW-1185">Reference proteome</keyword>
<evidence type="ECO:0000256" key="9">
    <source>
        <dbReference type="ARBA" id="ARBA00022723"/>
    </source>
</evidence>
<dbReference type="Pfam" id="PF00557">
    <property type="entry name" value="Peptidase_M24"/>
    <property type="match status" value="1"/>
</dbReference>
<proteinExistence type="inferred from homology"/>
<evidence type="ECO:0000259" key="17">
    <source>
        <dbReference type="Pfam" id="PF01321"/>
    </source>
</evidence>
<dbReference type="InterPro" id="IPR000994">
    <property type="entry name" value="Pept_M24"/>
</dbReference>
<feature type="domain" description="Peptidase M24" evidence="16">
    <location>
        <begin position="325"/>
        <end position="542"/>
    </location>
</feature>
<evidence type="ECO:0000313" key="20">
    <source>
        <dbReference type="Proteomes" id="UP001320420"/>
    </source>
</evidence>
<organism evidence="19 20">
    <name type="scientific">Diatrype stigma</name>
    <dbReference type="NCBI Taxonomy" id="117547"/>
    <lineage>
        <taxon>Eukaryota</taxon>
        <taxon>Fungi</taxon>
        <taxon>Dikarya</taxon>
        <taxon>Ascomycota</taxon>
        <taxon>Pezizomycotina</taxon>
        <taxon>Sordariomycetes</taxon>
        <taxon>Xylariomycetidae</taxon>
        <taxon>Xylariales</taxon>
        <taxon>Diatrypaceae</taxon>
        <taxon>Diatrype</taxon>
    </lineage>
</organism>
<evidence type="ECO:0000256" key="1">
    <source>
        <dbReference type="ARBA" id="ARBA00001424"/>
    </source>
</evidence>
<evidence type="ECO:0000313" key="19">
    <source>
        <dbReference type="EMBL" id="KAK7746067.1"/>
    </source>
</evidence>
<dbReference type="Pfam" id="PF16188">
    <property type="entry name" value="Peptidase_M24_C"/>
    <property type="match status" value="1"/>
</dbReference>
<feature type="domain" description="Peptidase M24 C-terminal" evidence="18">
    <location>
        <begin position="555"/>
        <end position="617"/>
    </location>
</feature>
<dbReference type="GO" id="GO:0006508">
    <property type="term" value="P:proteolysis"/>
    <property type="evidence" value="ECO:0007669"/>
    <property type="project" value="UniProtKB-KW"/>
</dbReference>
<evidence type="ECO:0000256" key="10">
    <source>
        <dbReference type="ARBA" id="ARBA00022801"/>
    </source>
</evidence>
<dbReference type="SUPFAM" id="SSF53092">
    <property type="entry name" value="Creatinase/prolidase N-terminal domain"/>
    <property type="match status" value="1"/>
</dbReference>
<dbReference type="CDD" id="cd01085">
    <property type="entry name" value="APP"/>
    <property type="match status" value="1"/>
</dbReference>
<dbReference type="GO" id="GO:0005737">
    <property type="term" value="C:cytoplasm"/>
    <property type="evidence" value="ECO:0007669"/>
    <property type="project" value="UniProtKB-ARBA"/>
</dbReference>
<dbReference type="EMBL" id="JAKJXP020000103">
    <property type="protein sequence ID" value="KAK7746067.1"/>
    <property type="molecule type" value="Genomic_DNA"/>
</dbReference>
<comment type="similarity">
    <text evidence="4 15">Belongs to the peptidase M24B family.</text>
</comment>
<dbReference type="Pfam" id="PF01321">
    <property type="entry name" value="Creatinase_N"/>
    <property type="match status" value="1"/>
</dbReference>
<accession>A0AAN9UG12</accession>
<sequence>MDKVDTTARLSQLRKLMDSNKVDVYIVPSEDSHSSEYIAHCDARRAFISGFSGSAGCAVVTLDKAALATDGRYFNQAAKQLDENWLLLKQGIQDVPTWQEWTAEQSAGGKLVAVDPTLLTSNVAKKLLEKIKKNGGSDLVPLADNLVDKVWGDERPARPNEPVIILDQQYSGKDVPTKLAELRKELEKNKSLGFVVSMLDEIAWLFNLRGNDIPYNPVFFSYAIITPDEATLYIDSSKLDSNCQSYLEGNGITVKPYSAIFEDAAALGQSAKSTTSEGSGESKKFIISNRASWALKRALGGDSMVTELRSPISDAKAVKNETELEGMRASHIRDGAALIEYFAWLEDQLIHKKARIDEVEGADKLESLRAKQKSYMGLSFDTISSTGPNAAVIHYKPEPEKCSIIDPNAIYLCDSGAQYLDGTTDVTRTLHFGTPTDAEIEAYTLVLKGNIALDMAVFPKGTTGFALDCLARQHLWRQGLDYRHGTGHGVGSYLNVHEGPIGIGTRIQYSEVPISTGNVISNEPGFYVDGSFGIRIENIIMAREIKTKHSFGDRPYLGFEHVTMVPYCRKLIDPSSLADFEKQWLNEYNTDIWNKTKGYFEGDQLTLAWLERETQPF</sequence>
<dbReference type="EC" id="3.4.11.9" evidence="5"/>
<dbReference type="GO" id="GO:0070006">
    <property type="term" value="F:metalloaminopeptidase activity"/>
    <property type="evidence" value="ECO:0007669"/>
    <property type="project" value="InterPro"/>
</dbReference>
<keyword evidence="11" id="KW-0482">Metalloprotease</keyword>
<evidence type="ECO:0000256" key="3">
    <source>
        <dbReference type="ARBA" id="ARBA00002443"/>
    </source>
</evidence>
<keyword evidence="8" id="KW-0645">Protease</keyword>
<keyword evidence="7" id="KW-0031">Aminopeptidase</keyword>
<evidence type="ECO:0000256" key="11">
    <source>
        <dbReference type="ARBA" id="ARBA00023049"/>
    </source>
</evidence>
<keyword evidence="9 15" id="KW-0479">Metal-binding</keyword>
<evidence type="ECO:0000256" key="12">
    <source>
        <dbReference type="ARBA" id="ARBA00023211"/>
    </source>
</evidence>
<dbReference type="InterPro" id="IPR001131">
    <property type="entry name" value="Peptidase_M24B_aminopep-P_CS"/>
</dbReference>
<evidence type="ECO:0000256" key="15">
    <source>
        <dbReference type="RuleBase" id="RU000590"/>
    </source>
</evidence>
<dbReference type="FunFam" id="3.40.350.10:FF:000010">
    <property type="entry name" value="Probable Xaa-Pro aminopeptidase P"/>
    <property type="match status" value="1"/>
</dbReference>
<gene>
    <name evidence="19" type="ORF">SLS62_009592</name>
</gene>
<dbReference type="GO" id="GO:0046872">
    <property type="term" value="F:metal ion binding"/>
    <property type="evidence" value="ECO:0007669"/>
    <property type="project" value="UniProtKB-KW"/>
</dbReference>
<reference evidence="19 20" key="1">
    <citation type="submission" date="2024-02" db="EMBL/GenBank/DDBJ databases">
        <title>De novo assembly and annotation of 12 fungi associated with fruit tree decline syndrome in Ontario, Canada.</title>
        <authorList>
            <person name="Sulman M."/>
            <person name="Ellouze W."/>
            <person name="Ilyukhin E."/>
        </authorList>
    </citation>
    <scope>NUCLEOTIDE SEQUENCE [LARGE SCALE GENOMIC DNA]</scope>
    <source>
        <strain evidence="19 20">M11/M66-122</strain>
    </source>
</reference>
<keyword evidence="12" id="KW-0464">Manganese</keyword>
<comment type="function">
    <text evidence="3">Catalyzes the removal of a penultimate prolyl residue from the N-termini of peptides.</text>
</comment>
<dbReference type="PANTHER" id="PTHR43763:SF6">
    <property type="entry name" value="XAA-PRO AMINOPEPTIDASE 1"/>
    <property type="match status" value="1"/>
</dbReference>
<name>A0AAN9UG12_9PEZI</name>
<dbReference type="InterPro" id="IPR050422">
    <property type="entry name" value="X-Pro_aminopeptidase_P"/>
</dbReference>
<dbReference type="SUPFAM" id="SSF55920">
    <property type="entry name" value="Creatinase/aminopeptidase"/>
    <property type="match status" value="1"/>
</dbReference>
<evidence type="ECO:0000256" key="2">
    <source>
        <dbReference type="ARBA" id="ARBA00001936"/>
    </source>
</evidence>
<comment type="catalytic activity">
    <reaction evidence="1">
        <text>Release of any N-terminal amino acid, including proline, that is linked to proline, even from a dipeptide or tripeptide.</text>
        <dbReference type="EC" id="3.4.11.9"/>
    </reaction>
</comment>
<dbReference type="PANTHER" id="PTHR43763">
    <property type="entry name" value="XAA-PRO AMINOPEPTIDASE 1"/>
    <property type="match status" value="1"/>
</dbReference>
<comment type="caution">
    <text evidence="19">The sequence shown here is derived from an EMBL/GenBank/DDBJ whole genome shotgun (WGS) entry which is preliminary data.</text>
</comment>